<dbReference type="InterPro" id="IPR036291">
    <property type="entry name" value="NAD(P)-bd_dom_sf"/>
</dbReference>
<gene>
    <name evidence="1" type="ORF">SBRCBS47491_003488</name>
</gene>
<keyword evidence="2" id="KW-1185">Reference proteome</keyword>
<proteinExistence type="predicted"/>
<dbReference type="SUPFAM" id="SSF51735">
    <property type="entry name" value="NAD(P)-binding Rossmann-fold domains"/>
    <property type="match status" value="1"/>
</dbReference>
<dbReference type="Gene3D" id="3.40.50.720">
    <property type="entry name" value="NAD(P)-binding Rossmann-like Domain"/>
    <property type="match status" value="1"/>
</dbReference>
<comment type="caution">
    <text evidence="1">The sequence shown here is derived from an EMBL/GenBank/DDBJ whole genome shotgun (WGS) entry which is preliminary data.</text>
</comment>
<protein>
    <submittedName>
        <fullName evidence="1">Uncharacterized protein</fullName>
    </submittedName>
</protein>
<dbReference type="CDD" id="cd05233">
    <property type="entry name" value="SDR_c"/>
    <property type="match status" value="1"/>
</dbReference>
<dbReference type="InterPro" id="IPR002347">
    <property type="entry name" value="SDR_fam"/>
</dbReference>
<dbReference type="EMBL" id="CAWUHC010000023">
    <property type="protein sequence ID" value="CAK7218375.1"/>
    <property type="molecule type" value="Genomic_DNA"/>
</dbReference>
<organism evidence="1 2">
    <name type="scientific">Sporothrix bragantina</name>
    <dbReference type="NCBI Taxonomy" id="671064"/>
    <lineage>
        <taxon>Eukaryota</taxon>
        <taxon>Fungi</taxon>
        <taxon>Dikarya</taxon>
        <taxon>Ascomycota</taxon>
        <taxon>Pezizomycotina</taxon>
        <taxon>Sordariomycetes</taxon>
        <taxon>Sordariomycetidae</taxon>
        <taxon>Ophiostomatales</taxon>
        <taxon>Ophiostomataceae</taxon>
        <taxon>Sporothrix</taxon>
    </lineage>
</organism>
<name>A0ABP0BGW7_9PEZI</name>
<evidence type="ECO:0000313" key="2">
    <source>
        <dbReference type="Proteomes" id="UP001642406"/>
    </source>
</evidence>
<dbReference type="PRINTS" id="PR00081">
    <property type="entry name" value="GDHRDH"/>
</dbReference>
<accession>A0ABP0BGW7</accession>
<evidence type="ECO:0000313" key="1">
    <source>
        <dbReference type="EMBL" id="CAK7218375.1"/>
    </source>
</evidence>
<reference evidence="1 2" key="1">
    <citation type="submission" date="2024-01" db="EMBL/GenBank/DDBJ databases">
        <authorList>
            <person name="Allen C."/>
            <person name="Tagirdzhanova G."/>
        </authorList>
    </citation>
    <scope>NUCLEOTIDE SEQUENCE [LARGE SCALE GENOMIC DNA]</scope>
</reference>
<sequence>MSAKEGPAALIEVPVVHFGGVDIIVNNDAFAVNMPRPAAFVREATLPGGHIVNIVSISARDAPPLQTICASTKGMVESFTDVCAKELPPKSSCAVNAFSTMTDAFRAAGEEVIKVLGPTIVSTPASKRMGEQEEIAYAVQFCVTTGHGGLMDRWFLKEEME</sequence>
<dbReference type="Proteomes" id="UP001642406">
    <property type="component" value="Unassembled WGS sequence"/>
</dbReference>